<proteinExistence type="predicted"/>
<accession>A0ABN7X2F0</accession>
<protein>
    <submittedName>
        <fullName evidence="2">44404_t:CDS:1</fullName>
    </submittedName>
</protein>
<name>A0ABN7X2F0_GIGMA</name>
<feature type="compositionally biased region" description="Polar residues" evidence="1">
    <location>
        <begin position="24"/>
        <end position="34"/>
    </location>
</feature>
<organism evidence="2 3">
    <name type="scientific">Gigaspora margarita</name>
    <dbReference type="NCBI Taxonomy" id="4874"/>
    <lineage>
        <taxon>Eukaryota</taxon>
        <taxon>Fungi</taxon>
        <taxon>Fungi incertae sedis</taxon>
        <taxon>Mucoromycota</taxon>
        <taxon>Glomeromycotina</taxon>
        <taxon>Glomeromycetes</taxon>
        <taxon>Diversisporales</taxon>
        <taxon>Gigasporaceae</taxon>
        <taxon>Gigaspora</taxon>
    </lineage>
</organism>
<feature type="region of interest" description="Disordered" evidence="1">
    <location>
        <begin position="24"/>
        <end position="47"/>
    </location>
</feature>
<sequence>NKWNDTRRLELAMAYMKDNAQEWASSLANAPNHFQNDRHGQNDQNGS</sequence>
<reference evidence="2 3" key="1">
    <citation type="submission" date="2021-06" db="EMBL/GenBank/DDBJ databases">
        <authorList>
            <person name="Kallberg Y."/>
            <person name="Tangrot J."/>
            <person name="Rosling A."/>
        </authorList>
    </citation>
    <scope>NUCLEOTIDE SEQUENCE [LARGE SCALE GENOMIC DNA]</scope>
    <source>
        <strain evidence="2 3">120-4 pot B 10/14</strain>
    </source>
</reference>
<gene>
    <name evidence="2" type="ORF">GMARGA_LOCUS38159</name>
</gene>
<evidence type="ECO:0000313" key="3">
    <source>
        <dbReference type="Proteomes" id="UP000789901"/>
    </source>
</evidence>
<evidence type="ECO:0000313" key="2">
    <source>
        <dbReference type="EMBL" id="CAG8846435.1"/>
    </source>
</evidence>
<comment type="caution">
    <text evidence="2">The sequence shown here is derived from an EMBL/GenBank/DDBJ whole genome shotgun (WGS) entry which is preliminary data.</text>
</comment>
<feature type="non-terminal residue" evidence="2">
    <location>
        <position position="1"/>
    </location>
</feature>
<keyword evidence="3" id="KW-1185">Reference proteome</keyword>
<evidence type="ECO:0000256" key="1">
    <source>
        <dbReference type="SAM" id="MobiDB-lite"/>
    </source>
</evidence>
<dbReference type="Proteomes" id="UP000789901">
    <property type="component" value="Unassembled WGS sequence"/>
</dbReference>
<dbReference type="EMBL" id="CAJVQB010083523">
    <property type="protein sequence ID" value="CAG8846435.1"/>
    <property type="molecule type" value="Genomic_DNA"/>
</dbReference>